<comment type="caution">
    <text evidence="2">The sequence shown here is derived from an EMBL/GenBank/DDBJ whole genome shotgun (WGS) entry which is preliminary data.</text>
</comment>
<gene>
    <name evidence="2" type="ORF">ACFSYJ_25765</name>
</gene>
<evidence type="ECO:0000313" key="3">
    <source>
        <dbReference type="Proteomes" id="UP001597419"/>
    </source>
</evidence>
<sequence length="69" mass="7726">MTENISPPTPPTRKEWFKSSYTNASGSCVEVNLTAESVLVRDSKDRRVDRPVLGVSADGWKSFLRTVVR</sequence>
<dbReference type="RefSeq" id="WP_345391396.1">
    <property type="nucleotide sequence ID" value="NZ_BAABHG010000004.1"/>
</dbReference>
<dbReference type="Proteomes" id="UP001597419">
    <property type="component" value="Unassembled WGS sequence"/>
</dbReference>
<dbReference type="EMBL" id="JBHUKU010000014">
    <property type="protein sequence ID" value="MFD2462040.1"/>
    <property type="molecule type" value="Genomic_DNA"/>
</dbReference>
<dbReference type="InterPro" id="IPR007278">
    <property type="entry name" value="DUF397"/>
</dbReference>
<protein>
    <submittedName>
        <fullName evidence="2">DUF397 domain-containing protein</fullName>
    </submittedName>
</protein>
<organism evidence="2 3">
    <name type="scientific">Amycolatopsis samaneae</name>
    <dbReference type="NCBI Taxonomy" id="664691"/>
    <lineage>
        <taxon>Bacteria</taxon>
        <taxon>Bacillati</taxon>
        <taxon>Actinomycetota</taxon>
        <taxon>Actinomycetes</taxon>
        <taxon>Pseudonocardiales</taxon>
        <taxon>Pseudonocardiaceae</taxon>
        <taxon>Amycolatopsis</taxon>
    </lineage>
</organism>
<dbReference type="Pfam" id="PF04149">
    <property type="entry name" value="DUF397"/>
    <property type="match status" value="1"/>
</dbReference>
<evidence type="ECO:0000259" key="1">
    <source>
        <dbReference type="Pfam" id="PF04149"/>
    </source>
</evidence>
<reference evidence="3" key="1">
    <citation type="journal article" date="2019" name="Int. J. Syst. Evol. Microbiol.">
        <title>The Global Catalogue of Microorganisms (GCM) 10K type strain sequencing project: providing services to taxonomists for standard genome sequencing and annotation.</title>
        <authorList>
            <consortium name="The Broad Institute Genomics Platform"/>
            <consortium name="The Broad Institute Genome Sequencing Center for Infectious Disease"/>
            <person name="Wu L."/>
            <person name="Ma J."/>
        </authorList>
    </citation>
    <scope>NUCLEOTIDE SEQUENCE [LARGE SCALE GENOMIC DNA]</scope>
    <source>
        <strain evidence="3">CGMCC 4.7643</strain>
    </source>
</reference>
<accession>A0ABW5GMH0</accession>
<feature type="domain" description="DUF397" evidence="1">
    <location>
        <begin position="15"/>
        <end position="67"/>
    </location>
</feature>
<name>A0ABW5GMH0_9PSEU</name>
<evidence type="ECO:0000313" key="2">
    <source>
        <dbReference type="EMBL" id="MFD2462040.1"/>
    </source>
</evidence>
<proteinExistence type="predicted"/>
<keyword evidence="3" id="KW-1185">Reference proteome</keyword>